<protein>
    <submittedName>
        <fullName evidence="2">Testis expressed 264, ER-phagy receptor</fullName>
    </submittedName>
</protein>
<reference evidence="2 3" key="1">
    <citation type="submission" date="2019-04" db="EMBL/GenBank/DDBJ databases">
        <authorList>
            <consortium name="Wellcome Sanger Institute Data Sharing"/>
        </authorList>
    </citation>
    <scope>NUCLEOTIDE SEQUENCE [LARGE SCALE GENOMIC DNA]</scope>
</reference>
<dbReference type="Proteomes" id="UP000694397">
    <property type="component" value="Chromosome 2"/>
</dbReference>
<proteinExistence type="predicted"/>
<feature type="region of interest" description="Disordered" evidence="1">
    <location>
        <begin position="202"/>
        <end position="316"/>
    </location>
</feature>
<dbReference type="PANTHER" id="PTHR15949">
    <property type="entry name" value="TESTIS-EXPRESSED PROTEIN 264"/>
    <property type="match status" value="1"/>
</dbReference>
<dbReference type="GO" id="GO:0005789">
    <property type="term" value="C:endoplasmic reticulum membrane"/>
    <property type="evidence" value="ECO:0007669"/>
    <property type="project" value="TreeGrafter"/>
</dbReference>
<organism evidence="2 3">
    <name type="scientific">Scleropages formosus</name>
    <name type="common">Asian bonytongue</name>
    <name type="synonym">Osteoglossum formosum</name>
    <dbReference type="NCBI Taxonomy" id="113540"/>
    <lineage>
        <taxon>Eukaryota</taxon>
        <taxon>Metazoa</taxon>
        <taxon>Chordata</taxon>
        <taxon>Craniata</taxon>
        <taxon>Vertebrata</taxon>
        <taxon>Euteleostomi</taxon>
        <taxon>Actinopterygii</taxon>
        <taxon>Neopterygii</taxon>
        <taxon>Teleostei</taxon>
        <taxon>Osteoglossocephala</taxon>
        <taxon>Osteoglossomorpha</taxon>
        <taxon>Osteoglossiformes</taxon>
        <taxon>Osteoglossidae</taxon>
        <taxon>Scleropages</taxon>
    </lineage>
</organism>
<dbReference type="AlphaFoldDB" id="A0A8C9T488"/>
<dbReference type="SUPFAM" id="SSF55136">
    <property type="entry name" value="Probable bacterial effector-binding domain"/>
    <property type="match status" value="1"/>
</dbReference>
<evidence type="ECO:0000313" key="3">
    <source>
        <dbReference type="Proteomes" id="UP000694397"/>
    </source>
</evidence>
<dbReference type="InterPro" id="IPR011256">
    <property type="entry name" value="Reg_factor_effector_dom_sf"/>
</dbReference>
<evidence type="ECO:0000256" key="1">
    <source>
        <dbReference type="SAM" id="MobiDB-lite"/>
    </source>
</evidence>
<dbReference type="Ensembl" id="ENSSFOT00015042784.1">
    <property type="protein sequence ID" value="ENSSFOP00015046610.1"/>
    <property type="gene ID" value="ENSSFOG00015032436.1"/>
</dbReference>
<reference evidence="2" key="3">
    <citation type="submission" date="2025-09" db="UniProtKB">
        <authorList>
            <consortium name="Ensembl"/>
        </authorList>
    </citation>
    <scope>IDENTIFICATION</scope>
</reference>
<dbReference type="GO" id="GO:0005657">
    <property type="term" value="C:replication fork"/>
    <property type="evidence" value="ECO:0007669"/>
    <property type="project" value="TreeGrafter"/>
</dbReference>
<dbReference type="KEGG" id="sfm:108937003"/>
<dbReference type="PANTHER" id="PTHR15949:SF3">
    <property type="entry name" value="TESTIS-EXPRESSED PROTEIN 264"/>
    <property type="match status" value="1"/>
</dbReference>
<name>A0A8C9T488_SCLFO</name>
<dbReference type="OrthoDB" id="2140079at2759"/>
<keyword evidence="3" id="KW-1185">Reference proteome</keyword>
<reference evidence="2" key="2">
    <citation type="submission" date="2025-08" db="UniProtKB">
        <authorList>
            <consortium name="Ensembl"/>
        </authorList>
    </citation>
    <scope>IDENTIFICATION</scope>
</reference>
<dbReference type="GeneTree" id="ENSGT00390000016901"/>
<feature type="compositionally biased region" description="Polar residues" evidence="1">
    <location>
        <begin position="219"/>
        <end position="247"/>
    </location>
</feature>
<dbReference type="Gene3D" id="3.20.80.10">
    <property type="entry name" value="Regulatory factor, effector binding domain"/>
    <property type="match status" value="1"/>
</dbReference>
<dbReference type="GO" id="GO:0000421">
    <property type="term" value="C:autophagosome membrane"/>
    <property type="evidence" value="ECO:0007669"/>
    <property type="project" value="TreeGrafter"/>
</dbReference>
<accession>A0A8C9T488</accession>
<dbReference type="GO" id="GO:0005634">
    <property type="term" value="C:nucleus"/>
    <property type="evidence" value="ECO:0007669"/>
    <property type="project" value="TreeGrafter"/>
</dbReference>
<feature type="compositionally biased region" description="Basic and acidic residues" evidence="1">
    <location>
        <begin position="253"/>
        <end position="265"/>
    </location>
</feature>
<dbReference type="GO" id="GO:0061709">
    <property type="term" value="P:reticulophagy"/>
    <property type="evidence" value="ECO:0007669"/>
    <property type="project" value="TreeGrafter"/>
</dbReference>
<sequence length="316" mass="34556">MSELLILALIVLLIVSLLLTILGYVLYSGLLSEISVRTGSPPIKNITFAYKLKQGPYKECGALFTESCSIGPKLSSIGVFYDDPNEVAKEKCRYAVGSILSEGEDKPSDEMLRLYQKFGFKIFSFPAVTHAVTASFPHRTPLSIIVGVQRVYPQLRAYIKERKLCAHPFLEIYRGDLIYYMSPLARQGDFYVPELQAIEKTLQDGEESEEDHRTDITGADSNSETSSVTHTAMSDSRETSPAPSTVPSLPPRDLGDGDRAGDRSSGESVDSSSSFEELDLELVEGQEGGVGTQAKVGGSKPHKTPFDQEAVTEGEE</sequence>
<gene>
    <name evidence="2" type="primary">TEX264</name>
</gene>
<dbReference type="GO" id="GO:0106300">
    <property type="term" value="P:protein-DNA covalent cross-linking repair"/>
    <property type="evidence" value="ECO:0007669"/>
    <property type="project" value="TreeGrafter"/>
</dbReference>
<evidence type="ECO:0000313" key="2">
    <source>
        <dbReference type="Ensembl" id="ENSSFOP00015046610.1"/>
    </source>
</evidence>
<feature type="compositionally biased region" description="Low complexity" evidence="1">
    <location>
        <begin position="266"/>
        <end position="275"/>
    </location>
</feature>